<keyword evidence="8" id="KW-1185">Reference proteome</keyword>
<dbReference type="InterPro" id="IPR004960">
    <property type="entry name" value="LipA_acyltrans"/>
</dbReference>
<proteinExistence type="predicted"/>
<dbReference type="Proteomes" id="UP001501671">
    <property type="component" value="Unassembled WGS sequence"/>
</dbReference>
<protein>
    <submittedName>
        <fullName evidence="7">Lysophospholipid acyltransferase family protein</fullName>
    </submittedName>
</protein>
<keyword evidence="2" id="KW-1003">Cell membrane</keyword>
<keyword evidence="5" id="KW-0472">Membrane</keyword>
<comment type="subcellular location">
    <subcellularLocation>
        <location evidence="1">Cell inner membrane</location>
    </subcellularLocation>
</comment>
<dbReference type="NCBIfam" id="NF006487">
    <property type="entry name" value="PRK08905.1"/>
    <property type="match status" value="1"/>
</dbReference>
<comment type="caution">
    <text evidence="7">The sequence shown here is derived from an EMBL/GenBank/DDBJ whole genome shotgun (WGS) entry which is preliminary data.</text>
</comment>
<evidence type="ECO:0000256" key="3">
    <source>
        <dbReference type="ARBA" id="ARBA00022519"/>
    </source>
</evidence>
<evidence type="ECO:0000313" key="8">
    <source>
        <dbReference type="Proteomes" id="UP001501671"/>
    </source>
</evidence>
<reference evidence="8" key="1">
    <citation type="journal article" date="2019" name="Int. J. Syst. Evol. Microbiol.">
        <title>The Global Catalogue of Microorganisms (GCM) 10K type strain sequencing project: providing services to taxonomists for standard genome sequencing and annotation.</title>
        <authorList>
            <consortium name="The Broad Institute Genomics Platform"/>
            <consortium name="The Broad Institute Genome Sequencing Center for Infectious Disease"/>
            <person name="Wu L."/>
            <person name="Ma J."/>
        </authorList>
    </citation>
    <scope>NUCLEOTIDE SEQUENCE [LARGE SCALE GENOMIC DNA]</scope>
    <source>
        <strain evidence="8">JCM 17666</strain>
    </source>
</reference>
<keyword evidence="3" id="KW-0997">Cell inner membrane</keyword>
<dbReference type="PANTHER" id="PTHR30606:SF10">
    <property type="entry name" value="PHOSPHATIDYLINOSITOL MANNOSIDE ACYLTRANSFERASE"/>
    <property type="match status" value="1"/>
</dbReference>
<evidence type="ECO:0000256" key="1">
    <source>
        <dbReference type="ARBA" id="ARBA00004533"/>
    </source>
</evidence>
<name>A0ABP8GHM6_9BURK</name>
<evidence type="ECO:0000313" key="7">
    <source>
        <dbReference type="EMBL" id="GAA4324573.1"/>
    </source>
</evidence>
<dbReference type="PIRSF" id="PIRSF026649">
    <property type="entry name" value="MsbB"/>
    <property type="match status" value="1"/>
</dbReference>
<gene>
    <name evidence="7" type="ORF">GCM10023144_06220</name>
</gene>
<dbReference type="PANTHER" id="PTHR30606">
    <property type="entry name" value="LIPID A BIOSYNTHESIS LAUROYL ACYLTRANSFERASE"/>
    <property type="match status" value="1"/>
</dbReference>
<keyword evidence="6 7" id="KW-0012">Acyltransferase</keyword>
<evidence type="ECO:0000256" key="6">
    <source>
        <dbReference type="ARBA" id="ARBA00023315"/>
    </source>
</evidence>
<accession>A0ABP8GHM6</accession>
<evidence type="ECO:0000256" key="4">
    <source>
        <dbReference type="ARBA" id="ARBA00022679"/>
    </source>
</evidence>
<dbReference type="GO" id="GO:0016746">
    <property type="term" value="F:acyltransferase activity"/>
    <property type="evidence" value="ECO:0007669"/>
    <property type="project" value="UniProtKB-KW"/>
</dbReference>
<evidence type="ECO:0000256" key="5">
    <source>
        <dbReference type="ARBA" id="ARBA00023136"/>
    </source>
</evidence>
<dbReference type="EMBL" id="BAABFO010000002">
    <property type="protein sequence ID" value="GAA4324573.1"/>
    <property type="molecule type" value="Genomic_DNA"/>
</dbReference>
<organism evidence="7 8">
    <name type="scientific">Pigmentiphaga soli</name>
    <dbReference type="NCBI Taxonomy" id="1007095"/>
    <lineage>
        <taxon>Bacteria</taxon>
        <taxon>Pseudomonadati</taxon>
        <taxon>Pseudomonadota</taxon>
        <taxon>Betaproteobacteria</taxon>
        <taxon>Burkholderiales</taxon>
        <taxon>Alcaligenaceae</taxon>
        <taxon>Pigmentiphaga</taxon>
    </lineage>
</organism>
<dbReference type="CDD" id="cd07984">
    <property type="entry name" value="LPLAT_LABLAT-like"/>
    <property type="match status" value="1"/>
</dbReference>
<keyword evidence="4" id="KW-0808">Transferase</keyword>
<evidence type="ECO:0000256" key="2">
    <source>
        <dbReference type="ARBA" id="ARBA00022475"/>
    </source>
</evidence>
<sequence length="304" mass="33252">MCPGMPFPFPLLVFAPPQMLLVLYRLLAWLPLSWLQWIGRRVGGMVYRLSPAYAARLRENAARAGYPGDAFARRAAAEAGASALEVPCVWFRAERALARCHTDDWGVVEAAVAEGKGVLFLTPHLGCFEVTARYLARRNGAITVLYRPPRKAWLARLVETARAAPGLATAPANLNGVRQLVRALRKGESIGILPDQVPGNGEGVWAPFFGRDAFTIVLPGRLVAQTGAPVVLTAGERLPHGRGWRIHYLRMPGALPDTPQGQAAWINAGMEAMIRRCPEQYLWGYNRYKAPPGTVRDATAPESP</sequence>
<dbReference type="Pfam" id="PF03279">
    <property type="entry name" value="Lip_A_acyltrans"/>
    <property type="match status" value="1"/>
</dbReference>